<comment type="caution">
    <text evidence="2">The sequence shown here is derived from an EMBL/GenBank/DDBJ whole genome shotgun (WGS) entry which is preliminary data.</text>
</comment>
<dbReference type="EMBL" id="JAAIUW010000002">
    <property type="protein sequence ID" value="KAF7843049.1"/>
    <property type="molecule type" value="Genomic_DNA"/>
</dbReference>
<feature type="compositionally biased region" description="Basic and acidic residues" evidence="1">
    <location>
        <begin position="53"/>
        <end position="72"/>
    </location>
</feature>
<proteinExistence type="predicted"/>
<organism evidence="2 3">
    <name type="scientific">Senna tora</name>
    <dbReference type="NCBI Taxonomy" id="362788"/>
    <lineage>
        <taxon>Eukaryota</taxon>
        <taxon>Viridiplantae</taxon>
        <taxon>Streptophyta</taxon>
        <taxon>Embryophyta</taxon>
        <taxon>Tracheophyta</taxon>
        <taxon>Spermatophyta</taxon>
        <taxon>Magnoliopsida</taxon>
        <taxon>eudicotyledons</taxon>
        <taxon>Gunneridae</taxon>
        <taxon>Pentapetalae</taxon>
        <taxon>rosids</taxon>
        <taxon>fabids</taxon>
        <taxon>Fabales</taxon>
        <taxon>Fabaceae</taxon>
        <taxon>Caesalpinioideae</taxon>
        <taxon>Cassia clade</taxon>
        <taxon>Senna</taxon>
    </lineage>
</organism>
<keyword evidence="3" id="KW-1185">Reference proteome</keyword>
<evidence type="ECO:0000313" key="3">
    <source>
        <dbReference type="Proteomes" id="UP000634136"/>
    </source>
</evidence>
<feature type="region of interest" description="Disordered" evidence="1">
    <location>
        <begin position="145"/>
        <end position="165"/>
    </location>
</feature>
<feature type="compositionally biased region" description="Polar residues" evidence="1">
    <location>
        <begin position="18"/>
        <end position="30"/>
    </location>
</feature>
<gene>
    <name evidence="2" type="ORF">G2W53_005347</name>
</gene>
<feature type="compositionally biased region" description="Basic and acidic residues" evidence="1">
    <location>
        <begin position="154"/>
        <end position="165"/>
    </location>
</feature>
<evidence type="ECO:0000256" key="1">
    <source>
        <dbReference type="SAM" id="MobiDB-lite"/>
    </source>
</evidence>
<protein>
    <submittedName>
        <fullName evidence="2">Uncharacterized protein</fullName>
    </submittedName>
</protein>
<evidence type="ECO:0000313" key="2">
    <source>
        <dbReference type="EMBL" id="KAF7843049.1"/>
    </source>
</evidence>
<sequence>MRLKNQIHFPIVLGQPISAHSTQPSPTCASKRSKTKSLANKDINKIAPENEEERPRTYPERSVARRRFGGEEEKERARTLISSFNIEENQQLRLVAELQWCGAQGMKASVRMKKFIDYERGVVFTLRFRSLLLCGIEAEQVGQLGGTGHGSKNLVHDMRGSDFNP</sequence>
<feature type="region of interest" description="Disordered" evidence="1">
    <location>
        <begin position="17"/>
        <end position="72"/>
    </location>
</feature>
<dbReference type="AlphaFoldDB" id="A0A834XER8"/>
<dbReference type="Proteomes" id="UP000634136">
    <property type="component" value="Unassembled WGS sequence"/>
</dbReference>
<reference evidence="2" key="1">
    <citation type="submission" date="2020-09" db="EMBL/GenBank/DDBJ databases">
        <title>Genome-Enabled Discovery of Anthraquinone Biosynthesis in Senna tora.</title>
        <authorList>
            <person name="Kang S.-H."/>
            <person name="Pandey R.P."/>
            <person name="Lee C.-M."/>
            <person name="Sim J.-S."/>
            <person name="Jeong J.-T."/>
            <person name="Choi B.-S."/>
            <person name="Jung M."/>
            <person name="Ginzburg D."/>
            <person name="Zhao K."/>
            <person name="Won S.Y."/>
            <person name="Oh T.-J."/>
            <person name="Yu Y."/>
            <person name="Kim N.-H."/>
            <person name="Lee O.R."/>
            <person name="Lee T.-H."/>
            <person name="Bashyal P."/>
            <person name="Kim T.-S."/>
            <person name="Lee W.-H."/>
            <person name="Kawkins C."/>
            <person name="Kim C.-K."/>
            <person name="Kim J.S."/>
            <person name="Ahn B.O."/>
            <person name="Rhee S.Y."/>
            <person name="Sohng J.K."/>
        </authorList>
    </citation>
    <scope>NUCLEOTIDE SEQUENCE</scope>
    <source>
        <tissue evidence="2">Leaf</tissue>
    </source>
</reference>
<name>A0A834XER8_9FABA</name>
<accession>A0A834XER8</accession>